<proteinExistence type="predicted"/>
<feature type="region of interest" description="Disordered" evidence="1">
    <location>
        <begin position="25"/>
        <end position="46"/>
    </location>
</feature>
<evidence type="ECO:0000313" key="4">
    <source>
        <dbReference type="Proteomes" id="UP000223606"/>
    </source>
</evidence>
<evidence type="ECO:0000259" key="2">
    <source>
        <dbReference type="Pfam" id="PF01882"/>
    </source>
</evidence>
<dbReference type="Pfam" id="PF01882">
    <property type="entry name" value="DUF58"/>
    <property type="match status" value="1"/>
</dbReference>
<dbReference type="PANTHER" id="PTHR33608:SF12">
    <property type="entry name" value="DUF58 DOMAIN-CONTAINING PROTEIN"/>
    <property type="match status" value="1"/>
</dbReference>
<evidence type="ECO:0000313" key="3">
    <source>
        <dbReference type="EMBL" id="SON55374.1"/>
    </source>
</evidence>
<dbReference type="AlphaFoldDB" id="A0A2C9D4Y8"/>
<organism evidence="3 4">
    <name type="scientific">Hartmannibacter diazotrophicus</name>
    <dbReference type="NCBI Taxonomy" id="1482074"/>
    <lineage>
        <taxon>Bacteria</taxon>
        <taxon>Pseudomonadati</taxon>
        <taxon>Pseudomonadota</taxon>
        <taxon>Alphaproteobacteria</taxon>
        <taxon>Hyphomicrobiales</taxon>
        <taxon>Pleomorphomonadaceae</taxon>
        <taxon>Hartmannibacter</taxon>
    </lineage>
</organism>
<sequence length="279" mass="29699">MVTSALRAPGIRLTAEELLELRQTGARTGRHRPASGRTGIVPAKPPGSGIDLREIRAFAEGDDARRIDPSTTARTGQIHVRSFHEDRDDTTILVADFRPPMHWGTGEALRSVRAARALARRGWEAAERSASIGALAVNSHGSATVPAGQGFRQMSAIAEMLAAQHERALMAPGDGPSLEEVLARLAQMAPAGSEVLIATGPDGIAPSDEAALARLARRRRVTVLLPLDPVEIAPPSSALPIRSDGRTRLARMKPIEIRELAGRLKTLNVSLETLADDAG</sequence>
<gene>
    <name evidence="3" type="ORF">HDIA_1833</name>
</gene>
<dbReference type="RefSeq" id="WP_099555892.1">
    <property type="nucleotide sequence ID" value="NZ_LT960614.1"/>
</dbReference>
<protein>
    <recommendedName>
        <fullName evidence="2">DUF58 domain-containing protein</fullName>
    </recommendedName>
</protein>
<dbReference type="PANTHER" id="PTHR33608">
    <property type="entry name" value="BLL2464 PROTEIN"/>
    <property type="match status" value="1"/>
</dbReference>
<keyword evidence="4" id="KW-1185">Reference proteome</keyword>
<dbReference type="InterPro" id="IPR002881">
    <property type="entry name" value="DUF58"/>
</dbReference>
<name>A0A2C9D4Y8_9HYPH</name>
<evidence type="ECO:0000256" key="1">
    <source>
        <dbReference type="SAM" id="MobiDB-lite"/>
    </source>
</evidence>
<dbReference type="Proteomes" id="UP000223606">
    <property type="component" value="Chromosome 1"/>
</dbReference>
<accession>A0A2C9D4Y8</accession>
<reference evidence="4" key="1">
    <citation type="submission" date="2017-09" db="EMBL/GenBank/DDBJ databases">
        <title>Genome sequence of Nannocystis excedens DSM 71.</title>
        <authorList>
            <person name="Blom J."/>
        </authorList>
    </citation>
    <scope>NUCLEOTIDE SEQUENCE [LARGE SCALE GENOMIC DNA]</scope>
    <source>
        <strain evidence="4">type strain: E19</strain>
    </source>
</reference>
<dbReference type="OrthoDB" id="9776116at2"/>
<dbReference type="KEGG" id="hdi:HDIA_1833"/>
<feature type="domain" description="DUF58" evidence="2">
    <location>
        <begin position="54"/>
        <end position="232"/>
    </location>
</feature>
<dbReference type="EMBL" id="LT960614">
    <property type="protein sequence ID" value="SON55374.1"/>
    <property type="molecule type" value="Genomic_DNA"/>
</dbReference>